<keyword evidence="3" id="KW-1185">Reference proteome</keyword>
<evidence type="ECO:0000259" key="1">
    <source>
        <dbReference type="Pfam" id="PF12146"/>
    </source>
</evidence>
<dbReference type="PANTHER" id="PTHR11614">
    <property type="entry name" value="PHOSPHOLIPASE-RELATED"/>
    <property type="match status" value="1"/>
</dbReference>
<proteinExistence type="predicted"/>
<evidence type="ECO:0000313" key="3">
    <source>
        <dbReference type="Proteomes" id="UP000077143"/>
    </source>
</evidence>
<dbReference type="STRING" id="1682113.A7U43_06680"/>
<dbReference type="KEGG" id="madi:A7U43_06680"/>
<name>A0A172UJK8_9MYCO</name>
<sequence length="267" mass="28487">MPFLETDAARVYYRHWAAAEPRAAMVFLHGFGEHTGVYHRFGFALNAAGIDLWAVDQLGHGLSPGPRGDFGTLADCSARAEALTVLVEQQHPGLPVIAAGHSFGSVITALRLVEQPARYRAGIISGAPLAPIADLLDVDTSLDLDPSWLSGDPFYLDTLQVDPLAFVAADSAPLTRALDAAWDRFGSELPTLTVPTLAVHGGADPVSPIGPVRAYAEQIDTLQIAEFPGAKHDILNETVHRDVVATVIAFIAATLGWHSVRDGTRTE</sequence>
<dbReference type="RefSeq" id="WP_067992589.1">
    <property type="nucleotide sequence ID" value="NZ_CP015596.1"/>
</dbReference>
<protein>
    <submittedName>
        <fullName evidence="2">Lysophospholipase</fullName>
    </submittedName>
</protein>
<dbReference type="Proteomes" id="UP000077143">
    <property type="component" value="Chromosome"/>
</dbReference>
<gene>
    <name evidence="2" type="ORF">A7U43_06680</name>
</gene>
<dbReference type="AlphaFoldDB" id="A0A172UJK8"/>
<organism evidence="2 3">
    <name type="scientific">Mycobacterium adipatum</name>
    <dbReference type="NCBI Taxonomy" id="1682113"/>
    <lineage>
        <taxon>Bacteria</taxon>
        <taxon>Bacillati</taxon>
        <taxon>Actinomycetota</taxon>
        <taxon>Actinomycetes</taxon>
        <taxon>Mycobacteriales</taxon>
        <taxon>Mycobacteriaceae</taxon>
        <taxon>Mycobacterium</taxon>
    </lineage>
</organism>
<dbReference type="InterPro" id="IPR029058">
    <property type="entry name" value="AB_hydrolase_fold"/>
</dbReference>
<reference evidence="2 3" key="1">
    <citation type="submission" date="2016-05" db="EMBL/GenBank/DDBJ databases">
        <title>Complete genome sequence of a phthalic acid esters degrading Mycobacterium sp. YC-RL4.</title>
        <authorList>
            <person name="Ren L."/>
            <person name="Fan S."/>
            <person name="Ruth N."/>
            <person name="Jia Y."/>
            <person name="Wang J."/>
            <person name="Qiao C."/>
        </authorList>
    </citation>
    <scope>NUCLEOTIDE SEQUENCE [LARGE SCALE GENOMIC DNA]</scope>
    <source>
        <strain evidence="2 3">YC-RL4</strain>
    </source>
</reference>
<dbReference type="SUPFAM" id="SSF53474">
    <property type="entry name" value="alpha/beta-Hydrolases"/>
    <property type="match status" value="1"/>
</dbReference>
<accession>A0A172UJK8</accession>
<dbReference type="InterPro" id="IPR022742">
    <property type="entry name" value="Hydrolase_4"/>
</dbReference>
<dbReference type="OrthoDB" id="9806902at2"/>
<dbReference type="Gene3D" id="3.40.50.1820">
    <property type="entry name" value="alpha/beta hydrolase"/>
    <property type="match status" value="1"/>
</dbReference>
<dbReference type="Pfam" id="PF12146">
    <property type="entry name" value="Hydrolase_4"/>
    <property type="match status" value="1"/>
</dbReference>
<evidence type="ECO:0000313" key="2">
    <source>
        <dbReference type="EMBL" id="ANE79050.1"/>
    </source>
</evidence>
<feature type="domain" description="Serine aminopeptidase S33" evidence="1">
    <location>
        <begin position="20"/>
        <end position="238"/>
    </location>
</feature>
<dbReference type="EMBL" id="CP015596">
    <property type="protein sequence ID" value="ANE79050.1"/>
    <property type="molecule type" value="Genomic_DNA"/>
</dbReference>
<dbReference type="InterPro" id="IPR051044">
    <property type="entry name" value="MAG_DAG_Lipase"/>
</dbReference>